<protein>
    <recommendedName>
        <fullName evidence="3">Glycosyltransferase</fullName>
    </recommendedName>
</protein>
<dbReference type="AlphaFoldDB" id="A0A1S0Z8S3"/>
<sequence>MYKTLVITTAPVFPTNNGYKSSVLGRLDEMVALRNKIILVELNFENSINKNDEIISERFKRIKRYKIRCNKRTVVHEIKSLLNIKTRHEQLFSDKNIRNRIEDILEIEKPSIIVVESLWALHALPRDVKGEVRCVIHDVAIDFFREMFKSQRGMLRRLCYLNDYIKLQFTEVNILNRVKVDEFVFLTEEDKEWYQDKYNIKQLCSLASNHLYVEKIERKINHKTPFLLIPGSIEFAQNYHGLNWFVKNIYPNLNKKIKVIVTGKASQEKIKMLKVRGEIYFSGELDVIKFNELCSACLGVIAPITTGTGIKIKILEAVQKGIPVVTTKFASKGIDSLLCFYGDDNKDSTFIREINNFLERTLSDSV</sequence>
<name>A0A1S0Z8S3_SALET</name>
<dbReference type="Gene3D" id="3.40.50.2000">
    <property type="entry name" value="Glycogen Phosphorylase B"/>
    <property type="match status" value="1"/>
</dbReference>
<dbReference type="SUPFAM" id="SSF53756">
    <property type="entry name" value="UDP-Glycosyltransferase/glycogen phosphorylase"/>
    <property type="match status" value="1"/>
</dbReference>
<evidence type="ECO:0008006" key="3">
    <source>
        <dbReference type="Google" id="ProtNLM"/>
    </source>
</evidence>
<dbReference type="RefSeq" id="WP_070794243.1">
    <property type="nucleotide sequence ID" value="NZ_QWDP01000012.1"/>
</dbReference>
<evidence type="ECO:0000256" key="1">
    <source>
        <dbReference type="ARBA" id="ARBA00022679"/>
    </source>
</evidence>
<comment type="caution">
    <text evidence="2">The sequence shown here is derived from an EMBL/GenBank/DDBJ whole genome shotgun (WGS) entry which is preliminary data.</text>
</comment>
<dbReference type="EMBL" id="MLZC01000019">
    <property type="protein sequence ID" value="OHG61260.1"/>
    <property type="molecule type" value="Genomic_DNA"/>
</dbReference>
<dbReference type="PANTHER" id="PTHR46401">
    <property type="entry name" value="GLYCOSYLTRANSFERASE WBBK-RELATED"/>
    <property type="match status" value="1"/>
</dbReference>
<organism evidence="2">
    <name type="scientific">Salmonella enterica subsp. enterica serovar Saintpaul</name>
    <dbReference type="NCBI Taxonomy" id="90105"/>
    <lineage>
        <taxon>Bacteria</taxon>
        <taxon>Pseudomonadati</taxon>
        <taxon>Pseudomonadota</taxon>
        <taxon>Gammaproteobacteria</taxon>
        <taxon>Enterobacterales</taxon>
        <taxon>Enterobacteriaceae</taxon>
        <taxon>Salmonella</taxon>
    </lineage>
</organism>
<proteinExistence type="predicted"/>
<evidence type="ECO:0000313" key="2">
    <source>
        <dbReference type="EMBL" id="OHG61260.1"/>
    </source>
</evidence>
<reference evidence="2" key="1">
    <citation type="submission" date="2016-09" db="EMBL/GenBank/DDBJ databases">
        <title>Whole genome sequencing of Salmonella enterica.</title>
        <authorList>
            <person name="Bell R."/>
        </authorList>
    </citation>
    <scope>NUCLEOTIDE SEQUENCE [LARGE SCALE GENOMIC DNA]</scope>
    <source>
        <strain evidence="2">CFSAN044978</strain>
    </source>
</reference>
<gene>
    <name evidence="2" type="ORF">A7T00_26825</name>
</gene>
<dbReference type="PANTHER" id="PTHR46401:SF2">
    <property type="entry name" value="GLYCOSYLTRANSFERASE WBBK-RELATED"/>
    <property type="match status" value="1"/>
</dbReference>
<dbReference type="Pfam" id="PF13692">
    <property type="entry name" value="Glyco_trans_1_4"/>
    <property type="match status" value="1"/>
</dbReference>
<accession>A0A1S0Z8S3</accession>
<keyword evidence="1" id="KW-0808">Transferase</keyword>
<dbReference type="GO" id="GO:0016757">
    <property type="term" value="F:glycosyltransferase activity"/>
    <property type="evidence" value="ECO:0007669"/>
    <property type="project" value="TreeGrafter"/>
</dbReference>
<dbReference type="GO" id="GO:0009103">
    <property type="term" value="P:lipopolysaccharide biosynthetic process"/>
    <property type="evidence" value="ECO:0007669"/>
    <property type="project" value="TreeGrafter"/>
</dbReference>